<dbReference type="InterPro" id="IPR005135">
    <property type="entry name" value="Endo/exonuclease/phosphatase"/>
</dbReference>
<dbReference type="OrthoDB" id="6118220at2759"/>
<keyword evidence="3" id="KW-1185">Reference proteome</keyword>
<sequence>MHENEAYHKILELRPSCLRTSSIEIDIKHEFKEYVCLKINLLNNDKLLIGCFYKSPSSSEEQHKALNDLLMKISKLDDSYSHVLLTGDFNFPDINWETWSAKDSFSTNFLECVRDCYYQQMVDKPTRYRINQLVLVNDKNFIHNSEYQDPIGDSDHNVLGFNFKCYLTYKNSKSVKFNYFKANYDKLKAHMKVNCEE</sequence>
<gene>
    <name evidence="2" type="ORF">MCOR_29729</name>
</gene>
<reference evidence="2 3" key="1">
    <citation type="submission" date="2020-06" db="EMBL/GenBank/DDBJ databases">
        <authorList>
            <person name="Li R."/>
            <person name="Bekaert M."/>
        </authorList>
    </citation>
    <scope>NUCLEOTIDE SEQUENCE [LARGE SCALE GENOMIC DNA]</scope>
    <source>
        <strain evidence="3">wild</strain>
    </source>
</reference>
<dbReference type="InterPro" id="IPR036691">
    <property type="entry name" value="Endo/exonu/phosph_ase_sf"/>
</dbReference>
<proteinExistence type="predicted"/>
<dbReference type="GO" id="GO:0003824">
    <property type="term" value="F:catalytic activity"/>
    <property type="evidence" value="ECO:0007669"/>
    <property type="project" value="InterPro"/>
</dbReference>
<dbReference type="GO" id="GO:0031012">
    <property type="term" value="C:extracellular matrix"/>
    <property type="evidence" value="ECO:0007669"/>
    <property type="project" value="TreeGrafter"/>
</dbReference>
<dbReference type="PANTHER" id="PTHR33395">
    <property type="entry name" value="TRANSCRIPTASE, PUTATIVE-RELATED-RELATED"/>
    <property type="match status" value="1"/>
</dbReference>
<evidence type="ECO:0000313" key="2">
    <source>
        <dbReference type="EMBL" id="CAC5395016.1"/>
    </source>
</evidence>
<dbReference type="EMBL" id="CACVKT020005427">
    <property type="protein sequence ID" value="CAC5395016.1"/>
    <property type="molecule type" value="Genomic_DNA"/>
</dbReference>
<evidence type="ECO:0000259" key="1">
    <source>
        <dbReference type="Pfam" id="PF14529"/>
    </source>
</evidence>
<dbReference type="AlphaFoldDB" id="A0A6J8CHN1"/>
<dbReference type="GO" id="GO:0007508">
    <property type="term" value="P:larval heart development"/>
    <property type="evidence" value="ECO:0007669"/>
    <property type="project" value="TreeGrafter"/>
</dbReference>
<evidence type="ECO:0000313" key="3">
    <source>
        <dbReference type="Proteomes" id="UP000507470"/>
    </source>
</evidence>
<name>A0A6J8CHN1_MYTCO</name>
<dbReference type="Gene3D" id="3.60.10.10">
    <property type="entry name" value="Endonuclease/exonuclease/phosphatase"/>
    <property type="match status" value="1"/>
</dbReference>
<dbReference type="GO" id="GO:0061343">
    <property type="term" value="P:cell adhesion involved in heart morphogenesis"/>
    <property type="evidence" value="ECO:0007669"/>
    <property type="project" value="TreeGrafter"/>
</dbReference>
<dbReference type="Proteomes" id="UP000507470">
    <property type="component" value="Unassembled WGS sequence"/>
</dbReference>
<feature type="domain" description="Endonuclease/exonuclease/phosphatase" evidence="1">
    <location>
        <begin position="48"/>
        <end position="158"/>
    </location>
</feature>
<accession>A0A6J8CHN1</accession>
<dbReference type="PANTHER" id="PTHR33395:SF22">
    <property type="entry name" value="REVERSE TRANSCRIPTASE DOMAIN-CONTAINING PROTEIN"/>
    <property type="match status" value="1"/>
</dbReference>
<dbReference type="SUPFAM" id="SSF56219">
    <property type="entry name" value="DNase I-like"/>
    <property type="match status" value="1"/>
</dbReference>
<dbReference type="Pfam" id="PF14529">
    <property type="entry name" value="Exo_endo_phos_2"/>
    <property type="match status" value="1"/>
</dbReference>
<protein>
    <recommendedName>
        <fullName evidence="1">Endonuclease/exonuclease/phosphatase domain-containing protein</fullName>
    </recommendedName>
</protein>
<organism evidence="2 3">
    <name type="scientific">Mytilus coruscus</name>
    <name type="common">Sea mussel</name>
    <dbReference type="NCBI Taxonomy" id="42192"/>
    <lineage>
        <taxon>Eukaryota</taxon>
        <taxon>Metazoa</taxon>
        <taxon>Spiralia</taxon>
        <taxon>Lophotrochozoa</taxon>
        <taxon>Mollusca</taxon>
        <taxon>Bivalvia</taxon>
        <taxon>Autobranchia</taxon>
        <taxon>Pteriomorphia</taxon>
        <taxon>Mytilida</taxon>
        <taxon>Mytiloidea</taxon>
        <taxon>Mytilidae</taxon>
        <taxon>Mytilinae</taxon>
        <taxon>Mytilus</taxon>
    </lineage>
</organism>